<dbReference type="InterPro" id="IPR035897">
    <property type="entry name" value="Toll_tir_struct_dom_sf"/>
</dbReference>
<accession>A0ABS0VWK0</accession>
<evidence type="ECO:0000259" key="1">
    <source>
        <dbReference type="PROSITE" id="PS50104"/>
    </source>
</evidence>
<dbReference type="InterPro" id="IPR000157">
    <property type="entry name" value="TIR_dom"/>
</dbReference>
<dbReference type="Gene3D" id="3.40.50.10140">
    <property type="entry name" value="Toll/interleukin-1 receptor homology (TIR) domain"/>
    <property type="match status" value="1"/>
</dbReference>
<sequence>KFDVFLSYARADNQDNLDKKRWVTTLRDTLIEVYRPSYGQLRVFFDEREIRSMDDWQARIAGGLRSSAVLLVVLSPIYLRRRYCLKECTDFGVHVTRRGGGLDNIAVLYAVSVEDVPGKDETDSQNTPEEIEQLKTEILDIPQHQDIRELFPEVFPDDPQLRAELEALSEAIDIRLKRQRRLESLAGNTSYVQALHFCGRKDELLKLHKSVALSPWGTVTVVHGFGGIGKTTLVKQYAHTYHHEYAGAWLVDAEGHTDLLEALAGLVHDHDLKISELTAAEREDNREVGRKVIAALQRCASASGSPNHVLVVLDNVDQWEILASSQLDLLPQDDSIRVVVTSRVAPEQNDVPDVVHPLPLGRLATDEAVAVIESYQPARGALKRHPQFASTAECDAACEIVELVEGFTLTVEQIGLYLVLKDVSPSVFLEELKQHGMVKTEEYFQDRSPTMSVGHPDRWLPVIIDKIWDTLGEDALGQACRMAVELAALLPAEDVVWPWIEQIVDSQFPGTAVDEQFGGVDHRVRRMLISRHWLTQTNQPEVLRCHRLIGEHIRNRTVERDHRVEQLREHLIEVAGRIGGDDAPPVWEVVGLAHAVVADHE</sequence>
<dbReference type="Pfam" id="PF13191">
    <property type="entry name" value="AAA_16"/>
    <property type="match status" value="1"/>
</dbReference>
<gene>
    <name evidence="2" type="ORF">JDV76_09260</name>
</gene>
<dbReference type="InterPro" id="IPR027417">
    <property type="entry name" value="P-loop_NTPase"/>
</dbReference>
<comment type="caution">
    <text evidence="2">The sequence shown here is derived from an EMBL/GenBank/DDBJ whole genome shotgun (WGS) entry which is preliminary data.</text>
</comment>
<dbReference type="SUPFAM" id="SSF52200">
    <property type="entry name" value="Toll/Interleukin receptor TIR domain"/>
    <property type="match status" value="1"/>
</dbReference>
<keyword evidence="3" id="KW-1185">Reference proteome</keyword>
<keyword evidence="2" id="KW-0675">Receptor</keyword>
<dbReference type="Pfam" id="PF13676">
    <property type="entry name" value="TIR_2"/>
    <property type="match status" value="1"/>
</dbReference>
<protein>
    <submittedName>
        <fullName evidence="2">Toll/interleukin-1 receptor domain-containing protein</fullName>
    </submittedName>
</protein>
<reference evidence="2 3" key="1">
    <citation type="submission" date="2020-12" db="EMBL/GenBank/DDBJ databases">
        <title>Genome public.</title>
        <authorList>
            <person name="Sun Q."/>
        </authorList>
    </citation>
    <scope>NUCLEOTIDE SEQUENCE [LARGE SCALE GENOMIC DNA]</scope>
    <source>
        <strain evidence="2 3">CCM 8864</strain>
    </source>
</reference>
<dbReference type="SUPFAM" id="SSF52540">
    <property type="entry name" value="P-loop containing nucleoside triphosphate hydrolases"/>
    <property type="match status" value="1"/>
</dbReference>
<feature type="domain" description="TIR" evidence="1">
    <location>
        <begin position="1"/>
        <end position="172"/>
    </location>
</feature>
<dbReference type="EMBL" id="JAEIOT010000010">
    <property type="protein sequence ID" value="MBI9001148.1"/>
    <property type="molecule type" value="Genomic_DNA"/>
</dbReference>
<proteinExistence type="predicted"/>
<evidence type="ECO:0000313" key="3">
    <source>
        <dbReference type="Proteomes" id="UP000625574"/>
    </source>
</evidence>
<dbReference type="RefSeq" id="WP_198736619.1">
    <property type="nucleotide sequence ID" value="NZ_JAEIOT010000010.1"/>
</dbReference>
<feature type="non-terminal residue" evidence="2">
    <location>
        <position position="1"/>
    </location>
</feature>
<dbReference type="InterPro" id="IPR041664">
    <property type="entry name" value="AAA_16"/>
</dbReference>
<dbReference type="Proteomes" id="UP000625574">
    <property type="component" value="Unassembled WGS sequence"/>
</dbReference>
<dbReference type="Gene3D" id="3.40.50.300">
    <property type="entry name" value="P-loop containing nucleotide triphosphate hydrolases"/>
    <property type="match status" value="1"/>
</dbReference>
<name>A0ABS0VWK0_9CORY</name>
<organism evidence="2 3">
    <name type="scientific">Corynebacterium marambiense</name>
    <dbReference type="NCBI Taxonomy" id="2765364"/>
    <lineage>
        <taxon>Bacteria</taxon>
        <taxon>Bacillati</taxon>
        <taxon>Actinomycetota</taxon>
        <taxon>Actinomycetes</taxon>
        <taxon>Mycobacteriales</taxon>
        <taxon>Corynebacteriaceae</taxon>
        <taxon>Corynebacterium</taxon>
    </lineage>
</organism>
<dbReference type="PROSITE" id="PS50104">
    <property type="entry name" value="TIR"/>
    <property type="match status" value="1"/>
</dbReference>
<evidence type="ECO:0000313" key="2">
    <source>
        <dbReference type="EMBL" id="MBI9001148.1"/>
    </source>
</evidence>
<feature type="non-terminal residue" evidence="2">
    <location>
        <position position="601"/>
    </location>
</feature>